<evidence type="ECO:0000256" key="2">
    <source>
        <dbReference type="ARBA" id="ARBA00022605"/>
    </source>
</evidence>
<dbReference type="PANTHER" id="PTHR20836:SF0">
    <property type="entry name" value="4-HYDROXY-TETRAHYDRODIPICOLINATE REDUCTASE 1, CHLOROPLASTIC-RELATED"/>
    <property type="match status" value="1"/>
</dbReference>
<dbReference type="InterPro" id="IPR022663">
    <property type="entry name" value="DapB_C"/>
</dbReference>
<dbReference type="CDD" id="cd02274">
    <property type="entry name" value="DHDPR_N"/>
    <property type="match status" value="1"/>
</dbReference>
<dbReference type="RefSeq" id="WP_354619444.1">
    <property type="nucleotide sequence ID" value="NZ_JBEWYP010000010.1"/>
</dbReference>
<comment type="catalytic activity">
    <reaction evidence="11">
        <text>(S)-2,3,4,5-tetrahydrodipicolinate + NAD(+) + H2O = (2S,4S)-4-hydroxy-2,3,4,5-tetrahydrodipicolinate + NADH + H(+)</text>
        <dbReference type="Rhea" id="RHEA:35323"/>
        <dbReference type="ChEBI" id="CHEBI:15377"/>
        <dbReference type="ChEBI" id="CHEBI:15378"/>
        <dbReference type="ChEBI" id="CHEBI:16845"/>
        <dbReference type="ChEBI" id="CHEBI:57540"/>
        <dbReference type="ChEBI" id="CHEBI:57945"/>
        <dbReference type="ChEBI" id="CHEBI:67139"/>
        <dbReference type="EC" id="1.17.1.8"/>
    </reaction>
</comment>
<evidence type="ECO:0000256" key="10">
    <source>
        <dbReference type="ARBA" id="ARBA00049080"/>
    </source>
</evidence>
<sequence length="267" mass="28448">MPIKVCIAGATGWAGSALSKGVANHPGFELVGAIARKKAGDNLAEVLDLGPGNIPIFADIDTALEQLQFDVLVEYTKPDSAMKNVLAALKKGINTVIGTSGLTEQDYKKIEEAATTANTSVLAVGNFALTVVLLQKFSEMAAKYIPNYELIDYAHESKIDSPSGTARELAHRLSNVQESTLFVSEADLVGIKESRGARLEGVQVHSVRLPGHVISIEAIFGLKDEKLTLRHDSGASAEPYVQGALLAIEKVGTFKGLQRGLDSVMDF</sequence>
<dbReference type="Pfam" id="PF01113">
    <property type="entry name" value="DapB_N"/>
    <property type="match status" value="1"/>
</dbReference>
<dbReference type="Gene3D" id="3.40.50.720">
    <property type="entry name" value="NAD(P)-binding Rossmann-like Domain"/>
    <property type="match status" value="1"/>
</dbReference>
<dbReference type="SUPFAM" id="SSF51735">
    <property type="entry name" value="NAD(P)-binding Rossmann-fold domains"/>
    <property type="match status" value="1"/>
</dbReference>
<evidence type="ECO:0000256" key="6">
    <source>
        <dbReference type="ARBA" id="ARBA00023027"/>
    </source>
</evidence>
<dbReference type="PIRSF" id="PIRSF000161">
    <property type="entry name" value="DHPR"/>
    <property type="match status" value="1"/>
</dbReference>
<accession>A0ABV2TZE3</accession>
<feature type="domain" description="Dihydrodipicolinate reductase C-terminal" evidence="14">
    <location>
        <begin position="131"/>
        <end position="256"/>
    </location>
</feature>
<comment type="catalytic activity">
    <reaction evidence="10">
        <text>(S)-2,3,4,5-tetrahydrodipicolinate + NADP(+) + H2O = (2S,4S)-4-hydroxy-2,3,4,5-tetrahydrodipicolinate + NADPH + H(+)</text>
        <dbReference type="Rhea" id="RHEA:35331"/>
        <dbReference type="ChEBI" id="CHEBI:15377"/>
        <dbReference type="ChEBI" id="CHEBI:15378"/>
        <dbReference type="ChEBI" id="CHEBI:16845"/>
        <dbReference type="ChEBI" id="CHEBI:57783"/>
        <dbReference type="ChEBI" id="CHEBI:58349"/>
        <dbReference type="ChEBI" id="CHEBI:67139"/>
        <dbReference type="EC" id="1.17.1.8"/>
    </reaction>
</comment>
<organism evidence="15 16">
    <name type="scientific">Sediminicola luteus</name>
    <dbReference type="NCBI Taxonomy" id="319238"/>
    <lineage>
        <taxon>Bacteria</taxon>
        <taxon>Pseudomonadati</taxon>
        <taxon>Bacteroidota</taxon>
        <taxon>Flavobacteriia</taxon>
        <taxon>Flavobacteriales</taxon>
        <taxon>Flavobacteriaceae</taxon>
        <taxon>Sediminicola</taxon>
    </lineage>
</organism>
<evidence type="ECO:0000256" key="9">
    <source>
        <dbReference type="ARBA" id="ARBA00038983"/>
    </source>
</evidence>
<evidence type="ECO:0000259" key="13">
    <source>
        <dbReference type="Pfam" id="PF01113"/>
    </source>
</evidence>
<dbReference type="GO" id="GO:0008839">
    <property type="term" value="F:4-hydroxy-tetrahydrodipicolinate reductase"/>
    <property type="evidence" value="ECO:0007669"/>
    <property type="project" value="UniProtKB-EC"/>
</dbReference>
<comment type="caution">
    <text evidence="15">The sequence shown here is derived from an EMBL/GenBank/DDBJ whole genome shotgun (WGS) entry which is preliminary data.</text>
</comment>
<dbReference type="Gene3D" id="3.30.360.10">
    <property type="entry name" value="Dihydrodipicolinate Reductase, domain 2"/>
    <property type="match status" value="1"/>
</dbReference>
<dbReference type="InterPro" id="IPR023940">
    <property type="entry name" value="DHDPR_bac"/>
</dbReference>
<keyword evidence="2" id="KW-0028">Amino-acid biosynthesis</keyword>
<dbReference type="SUPFAM" id="SSF55347">
    <property type="entry name" value="Glyceraldehyde-3-phosphate dehydrogenase-like, C-terminal domain"/>
    <property type="match status" value="1"/>
</dbReference>
<evidence type="ECO:0000313" key="15">
    <source>
        <dbReference type="EMBL" id="MET7030653.1"/>
    </source>
</evidence>
<keyword evidence="16" id="KW-1185">Reference proteome</keyword>
<keyword evidence="5 15" id="KW-0560">Oxidoreductase</keyword>
<dbReference type="NCBIfam" id="TIGR00036">
    <property type="entry name" value="dapB"/>
    <property type="match status" value="1"/>
</dbReference>
<keyword evidence="4" id="KW-0220">Diaminopimelate biosynthesis</keyword>
<comment type="similarity">
    <text evidence="1">Belongs to the DapB family.</text>
</comment>
<dbReference type="EC" id="1.17.1.8" evidence="9 12"/>
<evidence type="ECO:0000256" key="7">
    <source>
        <dbReference type="ARBA" id="ARBA00023154"/>
    </source>
</evidence>
<evidence type="ECO:0000256" key="12">
    <source>
        <dbReference type="NCBIfam" id="TIGR00036"/>
    </source>
</evidence>
<name>A0ABV2TZE3_9FLAO</name>
<proteinExistence type="inferred from homology"/>
<evidence type="ECO:0000313" key="16">
    <source>
        <dbReference type="Proteomes" id="UP001549773"/>
    </source>
</evidence>
<evidence type="ECO:0000256" key="8">
    <source>
        <dbReference type="ARBA" id="ARBA00037922"/>
    </source>
</evidence>
<protein>
    <recommendedName>
        <fullName evidence="9 12">4-hydroxy-tetrahydrodipicolinate reductase</fullName>
        <ecNumber evidence="9 12">1.17.1.8</ecNumber>
    </recommendedName>
</protein>
<gene>
    <name evidence="15" type="primary">dapB</name>
    <name evidence="15" type="ORF">ABXZ32_14695</name>
</gene>
<feature type="domain" description="Dihydrodipicolinate reductase N-terminal" evidence="13">
    <location>
        <begin position="3"/>
        <end position="127"/>
    </location>
</feature>
<evidence type="ECO:0000256" key="5">
    <source>
        <dbReference type="ARBA" id="ARBA00023002"/>
    </source>
</evidence>
<evidence type="ECO:0000256" key="1">
    <source>
        <dbReference type="ARBA" id="ARBA00006642"/>
    </source>
</evidence>
<keyword evidence="6" id="KW-0520">NAD</keyword>
<dbReference type="InterPro" id="IPR000846">
    <property type="entry name" value="DapB_N"/>
</dbReference>
<comment type="pathway">
    <text evidence="8">Amino-acid biosynthesis; L-lysine biosynthesis via DAP pathway; (S)-tetrahydrodipicolinate from L-aspartate: step 4/4.</text>
</comment>
<evidence type="ECO:0000256" key="4">
    <source>
        <dbReference type="ARBA" id="ARBA00022915"/>
    </source>
</evidence>
<dbReference type="Proteomes" id="UP001549773">
    <property type="component" value="Unassembled WGS sequence"/>
</dbReference>
<dbReference type="InterPro" id="IPR036291">
    <property type="entry name" value="NAD(P)-bd_dom_sf"/>
</dbReference>
<dbReference type="Pfam" id="PF05173">
    <property type="entry name" value="DapB_C"/>
    <property type="match status" value="1"/>
</dbReference>
<evidence type="ECO:0000256" key="11">
    <source>
        <dbReference type="ARBA" id="ARBA00049396"/>
    </source>
</evidence>
<keyword evidence="3" id="KW-0521">NADP</keyword>
<dbReference type="EMBL" id="JBEWYP010000010">
    <property type="protein sequence ID" value="MET7030653.1"/>
    <property type="molecule type" value="Genomic_DNA"/>
</dbReference>
<keyword evidence="7" id="KW-0457">Lysine biosynthesis</keyword>
<reference evidence="15 16" key="1">
    <citation type="submission" date="2024-07" db="EMBL/GenBank/DDBJ databases">
        <title>The genome sequence of type strain Sediminicola luteus GDMCC 1.2596T.</title>
        <authorList>
            <person name="Liu Y."/>
        </authorList>
    </citation>
    <scope>NUCLEOTIDE SEQUENCE [LARGE SCALE GENOMIC DNA]</scope>
    <source>
        <strain evidence="15 16">GDMCC 1.2596</strain>
    </source>
</reference>
<evidence type="ECO:0000256" key="3">
    <source>
        <dbReference type="ARBA" id="ARBA00022857"/>
    </source>
</evidence>
<dbReference type="PANTHER" id="PTHR20836">
    <property type="entry name" value="DIHYDRODIPICOLINATE REDUCTASE"/>
    <property type="match status" value="1"/>
</dbReference>
<evidence type="ECO:0000259" key="14">
    <source>
        <dbReference type="Pfam" id="PF05173"/>
    </source>
</evidence>